<keyword evidence="6" id="KW-1185">Reference proteome</keyword>
<feature type="compositionally biased region" description="Acidic residues" evidence="2">
    <location>
        <begin position="119"/>
        <end position="135"/>
    </location>
</feature>
<feature type="chain" id="PRO_5022724007" description="RCC1-like domain-containing protein" evidence="3">
    <location>
        <begin position="26"/>
        <end position="502"/>
    </location>
</feature>
<dbReference type="Pfam" id="PF25390">
    <property type="entry name" value="WD40_RLD"/>
    <property type="match status" value="1"/>
</dbReference>
<dbReference type="InterPro" id="IPR051709">
    <property type="entry name" value="Ub-ligase/GTPase-reg"/>
</dbReference>
<evidence type="ECO:0000256" key="2">
    <source>
        <dbReference type="SAM" id="MobiDB-lite"/>
    </source>
</evidence>
<evidence type="ECO:0000256" key="1">
    <source>
        <dbReference type="ARBA" id="ARBA00022737"/>
    </source>
</evidence>
<dbReference type="PANTHER" id="PTHR45622:SF70">
    <property type="entry name" value="SECRETION-REGULATING GUANINE NUCLEOTIDE EXCHANGE FACTOR"/>
    <property type="match status" value="1"/>
</dbReference>
<evidence type="ECO:0000313" key="5">
    <source>
        <dbReference type="EMBL" id="TXD37164.1"/>
    </source>
</evidence>
<organism evidence="5 6">
    <name type="scientific">Lujinxingia vulgaris</name>
    <dbReference type="NCBI Taxonomy" id="2600176"/>
    <lineage>
        <taxon>Bacteria</taxon>
        <taxon>Deltaproteobacteria</taxon>
        <taxon>Bradymonadales</taxon>
        <taxon>Lujinxingiaceae</taxon>
        <taxon>Lujinxingia</taxon>
    </lineage>
</organism>
<feature type="signal peptide" evidence="3">
    <location>
        <begin position="1"/>
        <end position="25"/>
    </location>
</feature>
<accession>A0A5C6X793</accession>
<feature type="domain" description="RCC1-like" evidence="4">
    <location>
        <begin position="124"/>
        <end position="389"/>
    </location>
</feature>
<feature type="region of interest" description="Disordered" evidence="2">
    <location>
        <begin position="59"/>
        <end position="135"/>
    </location>
</feature>
<dbReference type="Proteomes" id="UP000321412">
    <property type="component" value="Unassembled WGS sequence"/>
</dbReference>
<protein>
    <recommendedName>
        <fullName evidence="4">RCC1-like domain-containing protein</fullName>
    </recommendedName>
</protein>
<dbReference type="Gene3D" id="2.130.10.30">
    <property type="entry name" value="Regulator of chromosome condensation 1/beta-lactamase-inhibitor protein II"/>
    <property type="match status" value="2"/>
</dbReference>
<feature type="compositionally biased region" description="Acidic residues" evidence="2">
    <location>
        <begin position="68"/>
        <end position="107"/>
    </location>
</feature>
<dbReference type="PANTHER" id="PTHR45622">
    <property type="entry name" value="UBIQUITIN-PROTEIN LIGASE E3A-RELATED"/>
    <property type="match status" value="1"/>
</dbReference>
<dbReference type="EMBL" id="VOSM01000004">
    <property type="protein sequence ID" value="TXD37164.1"/>
    <property type="molecule type" value="Genomic_DNA"/>
</dbReference>
<dbReference type="InterPro" id="IPR058923">
    <property type="entry name" value="RCC1-like_dom"/>
</dbReference>
<dbReference type="InterPro" id="IPR009091">
    <property type="entry name" value="RCC1/BLIP-II"/>
</dbReference>
<keyword evidence="1" id="KW-0677">Repeat</keyword>
<evidence type="ECO:0000259" key="4">
    <source>
        <dbReference type="Pfam" id="PF25390"/>
    </source>
</evidence>
<proteinExistence type="predicted"/>
<evidence type="ECO:0000313" key="6">
    <source>
        <dbReference type="Proteomes" id="UP000321412"/>
    </source>
</evidence>
<evidence type="ECO:0000256" key="3">
    <source>
        <dbReference type="SAM" id="SignalP"/>
    </source>
</evidence>
<dbReference type="SUPFAM" id="SSF50985">
    <property type="entry name" value="RCC1/BLIP-II"/>
    <property type="match status" value="1"/>
</dbReference>
<dbReference type="Pfam" id="PF00415">
    <property type="entry name" value="RCC1"/>
    <property type="match status" value="1"/>
</dbReference>
<reference evidence="5 6" key="1">
    <citation type="submission" date="2019-08" db="EMBL/GenBank/DDBJ databases">
        <title>Bradymonadales sp. TMQ4.</title>
        <authorList>
            <person name="Liang Q."/>
        </authorList>
    </citation>
    <scope>NUCLEOTIDE SEQUENCE [LARGE SCALE GENOMIC DNA]</scope>
    <source>
        <strain evidence="5 6">TMQ4</strain>
    </source>
</reference>
<dbReference type="AlphaFoldDB" id="A0A5C6X793"/>
<keyword evidence="3" id="KW-0732">Signal</keyword>
<sequence>MMFFPAAVTRQFAILILLTTLALTAACTSSQCESNADCFEGEVCNIGACQPESIVTDDTDLDAGNLPDAEEDANDADLDATSPDVDEDANANTDVEDADATDTEDAEDPHADAVIADADVSEDPEDPDADVSEDPEPTITAIAAGTFHTCAIYDEALYCWGRNSHGQLGQPSNEAGFYHTPTLVAGLESGVSAVAAGSDFTCAVQDGALLCFGKGGLGQLGRGEAVDSNSANPTPTPVVGLESGVSAVAAGSIHACVIQNGALKCFGYNGLGALGDARTAGESNPDAITPTPITAEGLDAGVTLVSAGGHHTCALHNGVVKCFGNNSQGQLGHDQNLGQDTHNPTPTAIAGLTDVTLLEGGEYTTCAIASGAARCWGHNYYGQAGHPDNFDTLGVQDHTLHTVEGFAASATDLSSGRQHTCAVKDAIVYCFGANNSGRCGHDGDSTYQPIALSTLTDVSLIASGNIHSCALAGGQLYCWGNATYGQTGATTSSHIPNLVTFP</sequence>
<name>A0A5C6X793_9DELT</name>
<dbReference type="InterPro" id="IPR000408">
    <property type="entry name" value="Reg_chr_condens"/>
</dbReference>
<gene>
    <name evidence="5" type="ORF">FRC98_10550</name>
</gene>
<dbReference type="GO" id="GO:0005737">
    <property type="term" value="C:cytoplasm"/>
    <property type="evidence" value="ECO:0007669"/>
    <property type="project" value="TreeGrafter"/>
</dbReference>
<comment type="caution">
    <text evidence="5">The sequence shown here is derived from an EMBL/GenBank/DDBJ whole genome shotgun (WGS) entry which is preliminary data.</text>
</comment>
<dbReference type="PROSITE" id="PS50012">
    <property type="entry name" value="RCC1_3"/>
    <property type="match status" value="6"/>
</dbReference>